<dbReference type="Proteomes" id="UP000663829">
    <property type="component" value="Unassembled WGS sequence"/>
</dbReference>
<feature type="non-terminal residue" evidence="2">
    <location>
        <position position="1"/>
    </location>
</feature>
<reference evidence="2" key="1">
    <citation type="submission" date="2021-02" db="EMBL/GenBank/DDBJ databases">
        <authorList>
            <person name="Nowell W R."/>
        </authorList>
    </citation>
    <scope>NUCLEOTIDE SEQUENCE</scope>
</reference>
<comment type="caution">
    <text evidence="2">The sequence shown here is derived from an EMBL/GenBank/DDBJ whole genome shotgun (WGS) entry which is preliminary data.</text>
</comment>
<protein>
    <submittedName>
        <fullName evidence="2">Uncharacterized protein</fullName>
    </submittedName>
</protein>
<evidence type="ECO:0000256" key="1">
    <source>
        <dbReference type="SAM" id="MobiDB-lite"/>
    </source>
</evidence>
<gene>
    <name evidence="2" type="ORF">GPM918_LOCUS16371</name>
    <name evidence="3" type="ORF">SRO942_LOCUS16371</name>
</gene>
<feature type="region of interest" description="Disordered" evidence="1">
    <location>
        <begin position="43"/>
        <end position="63"/>
    </location>
</feature>
<dbReference type="EMBL" id="CAJOBC010004290">
    <property type="protein sequence ID" value="CAF3822155.1"/>
    <property type="molecule type" value="Genomic_DNA"/>
</dbReference>
<accession>A0A814KJE4</accession>
<organism evidence="2 4">
    <name type="scientific">Didymodactylos carnosus</name>
    <dbReference type="NCBI Taxonomy" id="1234261"/>
    <lineage>
        <taxon>Eukaryota</taxon>
        <taxon>Metazoa</taxon>
        <taxon>Spiralia</taxon>
        <taxon>Gnathifera</taxon>
        <taxon>Rotifera</taxon>
        <taxon>Eurotatoria</taxon>
        <taxon>Bdelloidea</taxon>
        <taxon>Philodinida</taxon>
        <taxon>Philodinidae</taxon>
        <taxon>Didymodactylos</taxon>
    </lineage>
</organism>
<dbReference type="Proteomes" id="UP000681722">
    <property type="component" value="Unassembled WGS sequence"/>
</dbReference>
<dbReference type="AlphaFoldDB" id="A0A814KJE4"/>
<feature type="compositionally biased region" description="Polar residues" evidence="1">
    <location>
        <begin position="107"/>
        <end position="118"/>
    </location>
</feature>
<sequence length="357" mass="40050">DDTTHMYSIGLSIESDIMLHENAQFNQNISDLNHSEFSTDVISGTEEEEEADQSEYQSTTRKVNPAVTTTRKVNTAVTTAGTQGTGGWGDLEDMNPKNTNEDDDNSDTAPNVPKTTPLSLYSSNLKPEEADFLNNLELPEFSAIIASKLKEGVIGAIFNFNISTSGFSITKSVPPPDITVNFEEEHDKMIKCLEDGTINDETKLALMSTFDNRRDLIVMEFELIRKMNADQIETKITAFLNRLADFFEKDASTEDVFKDDIIAMCDKKRIHPYILAIDNVDYLICYSDNVLMANIESVEQAVVILLAFYAVFKCSCESAYRGNLSLIQIATCDMPAERKQLLNKSTNYVRQFIAHLY</sequence>
<feature type="region of interest" description="Disordered" evidence="1">
    <location>
        <begin position="79"/>
        <end position="118"/>
    </location>
</feature>
<proteinExistence type="predicted"/>
<evidence type="ECO:0000313" key="3">
    <source>
        <dbReference type="EMBL" id="CAF3822155.1"/>
    </source>
</evidence>
<name>A0A814KJE4_9BILA</name>
<evidence type="ECO:0000313" key="2">
    <source>
        <dbReference type="EMBL" id="CAF1052747.1"/>
    </source>
</evidence>
<dbReference type="EMBL" id="CAJNOQ010004290">
    <property type="protein sequence ID" value="CAF1052747.1"/>
    <property type="molecule type" value="Genomic_DNA"/>
</dbReference>
<keyword evidence="4" id="KW-1185">Reference proteome</keyword>
<evidence type="ECO:0000313" key="4">
    <source>
        <dbReference type="Proteomes" id="UP000663829"/>
    </source>
</evidence>